<evidence type="ECO:0000313" key="1">
    <source>
        <dbReference type="EMBL" id="CAH0994544.1"/>
    </source>
</evidence>
<comment type="caution">
    <text evidence="1">The sequence shown here is derived from an EMBL/GenBank/DDBJ whole genome shotgun (WGS) entry which is preliminary data.</text>
</comment>
<evidence type="ECO:0000313" key="2">
    <source>
        <dbReference type="Proteomes" id="UP000837932"/>
    </source>
</evidence>
<dbReference type="EMBL" id="CAKLPY010000001">
    <property type="protein sequence ID" value="CAH0994544.1"/>
    <property type="molecule type" value="Genomic_DNA"/>
</dbReference>
<evidence type="ECO:0008006" key="3">
    <source>
        <dbReference type="Google" id="ProtNLM"/>
    </source>
</evidence>
<keyword evidence="2" id="KW-1185">Reference proteome</keyword>
<sequence length="187" mass="21085">MILGIIGIMFYSLSGSESYAETVQKQRDVFLHNLMDEKDSPIASLKDFSGIKYFDADTKFIVNADFQAINSSEQGMILMTDSTQSEIKKAGKAIFSINGKTFTVSLFDEGEKFLLPFRDLTSGKETYGGGRFINIPKDKLIDNTIEIDFNSAHNFYCAYNESYICPIPPKENFIDAEINAGEKRYKE</sequence>
<dbReference type="PANTHER" id="PTHR41913">
    <property type="entry name" value="DUF1684 DOMAIN-CONTAINING PROTEIN"/>
    <property type="match status" value="1"/>
</dbReference>
<dbReference type="PANTHER" id="PTHR41913:SF1">
    <property type="entry name" value="DUF1684 DOMAIN-CONTAINING PROTEIN"/>
    <property type="match status" value="1"/>
</dbReference>
<dbReference type="Proteomes" id="UP000837932">
    <property type="component" value="Unassembled WGS sequence"/>
</dbReference>
<gene>
    <name evidence="1" type="ORF">EMA8858_00654</name>
</gene>
<dbReference type="InterPro" id="IPR012467">
    <property type="entry name" value="DUF1684"/>
</dbReference>
<protein>
    <recommendedName>
        <fullName evidence="3">DUF1684 domain-containing protein</fullName>
    </recommendedName>
</protein>
<dbReference type="Pfam" id="PF07920">
    <property type="entry name" value="DUF1684"/>
    <property type="match status" value="1"/>
</dbReference>
<proteinExistence type="predicted"/>
<reference evidence="1" key="1">
    <citation type="submission" date="2021-12" db="EMBL/GenBank/DDBJ databases">
        <authorList>
            <person name="Rodrigo-Torres L."/>
            <person name="Arahal R. D."/>
            <person name="Lucena T."/>
        </authorList>
    </citation>
    <scope>NUCLEOTIDE SEQUENCE</scope>
    <source>
        <strain evidence="1">CECT 8858</strain>
    </source>
</reference>
<organism evidence="1 2">
    <name type="scientific">Emticicia aquatica</name>
    <dbReference type="NCBI Taxonomy" id="1681835"/>
    <lineage>
        <taxon>Bacteria</taxon>
        <taxon>Pseudomonadati</taxon>
        <taxon>Bacteroidota</taxon>
        <taxon>Cytophagia</taxon>
        <taxon>Cytophagales</taxon>
        <taxon>Leadbetterellaceae</taxon>
        <taxon>Emticicia</taxon>
    </lineage>
</organism>
<name>A0ABN8ENT4_9BACT</name>
<accession>A0ABN8ENT4</accession>